<sequence length="464" mass="49011">MPAAPVGRVADVTDLLPADRLDALRARVHDLMPQVRADLEALTRIPSVSLDAFDQAHVEASAEATAALLRAEGLDVEIVREGGRPAVIGHRDGPPGSRTVTLYAHHDVQPPGDDALWDSPPFEPTERGGRLYGRGAADDKAGVMAHVAALRAHGEDLPVGVTVFVEGEEEIGSDSLPTILERHGEKLRADAIVLADSGNWDIGEPALTTTLRGMVRAVVTVRTLDHGVHSGMFGGAVPDALMVLVRLLASLHDDEGNVAVAGLKEGVASDLDYDEARLRRESGLLDGVEVVGSGSLLTRMWTKPSITTIGIDAPSIERSSNTLVPQARAKVSMRIAPDEFDLDAFELLKEHLLAQVPWGAQVEVELEERGAGFAADADGPVYDQARAAFADAWGTPPVDIGVGGSIPFVAAFAEQFPEAAILVTGVEDPDARAHGANESLHLGEFEKVCVAEAVLLARLGALPD</sequence>
<dbReference type="Gene3D" id="3.40.630.10">
    <property type="entry name" value="Zn peptidases"/>
    <property type="match status" value="1"/>
</dbReference>
<dbReference type="GO" id="GO:0046872">
    <property type="term" value="F:metal ion binding"/>
    <property type="evidence" value="ECO:0007669"/>
    <property type="project" value="UniProtKB-KW"/>
</dbReference>
<evidence type="ECO:0000313" key="6">
    <source>
        <dbReference type="Proteomes" id="UP000287866"/>
    </source>
</evidence>
<dbReference type="EMBL" id="SAYU02000006">
    <property type="protein sequence ID" value="NHA67097.1"/>
    <property type="molecule type" value="Genomic_DNA"/>
</dbReference>
<keyword evidence="3" id="KW-0378">Hydrolase</keyword>
<evidence type="ECO:0000256" key="1">
    <source>
        <dbReference type="ARBA" id="ARBA00022670"/>
    </source>
</evidence>
<dbReference type="GO" id="GO:0006508">
    <property type="term" value="P:proteolysis"/>
    <property type="evidence" value="ECO:0007669"/>
    <property type="project" value="UniProtKB-KW"/>
</dbReference>
<keyword evidence="6" id="KW-1185">Reference proteome</keyword>
<evidence type="ECO:0000256" key="2">
    <source>
        <dbReference type="ARBA" id="ARBA00022723"/>
    </source>
</evidence>
<proteinExistence type="predicted"/>
<dbReference type="NCBIfam" id="NF005914">
    <property type="entry name" value="PRK07907.1"/>
    <property type="match status" value="1"/>
</dbReference>
<dbReference type="Proteomes" id="UP000287866">
    <property type="component" value="Unassembled WGS sequence"/>
</dbReference>
<accession>A0A8T6QZK0</accession>
<dbReference type="Pfam" id="PF01546">
    <property type="entry name" value="Peptidase_M20"/>
    <property type="match status" value="1"/>
</dbReference>
<dbReference type="SUPFAM" id="SSF53187">
    <property type="entry name" value="Zn-dependent exopeptidases"/>
    <property type="match status" value="1"/>
</dbReference>
<evidence type="ECO:0000313" key="5">
    <source>
        <dbReference type="EMBL" id="NHA67097.1"/>
    </source>
</evidence>
<dbReference type="InterPro" id="IPR002933">
    <property type="entry name" value="Peptidase_M20"/>
</dbReference>
<evidence type="ECO:0000259" key="4">
    <source>
        <dbReference type="Pfam" id="PF07687"/>
    </source>
</evidence>
<reference evidence="5" key="1">
    <citation type="submission" date="2020-03" db="EMBL/GenBank/DDBJ databases">
        <title>Phycicoccus flavus sp. nov., a novel endophytic actinobacterium isolated from branch of Kandelia candel.</title>
        <authorList>
            <person name="Tuo L."/>
        </authorList>
    </citation>
    <scope>NUCLEOTIDE SEQUENCE</scope>
    <source>
        <strain evidence="5">CMS6Z-2</strain>
    </source>
</reference>
<evidence type="ECO:0000256" key="3">
    <source>
        <dbReference type="ARBA" id="ARBA00022801"/>
    </source>
</evidence>
<keyword evidence="2" id="KW-0479">Metal-binding</keyword>
<dbReference type="InterPro" id="IPR011650">
    <property type="entry name" value="Peptidase_M20_dimer"/>
</dbReference>
<protein>
    <submittedName>
        <fullName evidence="5">Dipeptidase</fullName>
    </submittedName>
</protein>
<comment type="caution">
    <text evidence="5">The sequence shown here is derived from an EMBL/GenBank/DDBJ whole genome shotgun (WGS) entry which is preliminary data.</text>
</comment>
<dbReference type="InterPro" id="IPR051458">
    <property type="entry name" value="Cyt/Met_Dipeptidase"/>
</dbReference>
<dbReference type="GO" id="GO:0008233">
    <property type="term" value="F:peptidase activity"/>
    <property type="evidence" value="ECO:0007669"/>
    <property type="project" value="UniProtKB-KW"/>
</dbReference>
<dbReference type="Gene3D" id="3.30.70.360">
    <property type="match status" value="1"/>
</dbReference>
<keyword evidence="1" id="KW-0645">Protease</keyword>
<dbReference type="Pfam" id="PF07687">
    <property type="entry name" value="M20_dimer"/>
    <property type="match status" value="1"/>
</dbReference>
<feature type="domain" description="Peptidase M20 dimerisation" evidence="4">
    <location>
        <begin position="211"/>
        <end position="355"/>
    </location>
</feature>
<dbReference type="PANTHER" id="PTHR43270">
    <property type="entry name" value="BETA-ALA-HIS DIPEPTIDASE"/>
    <property type="match status" value="1"/>
</dbReference>
<name>A0A8T6QZK0_9MICO</name>
<gene>
    <name evidence="5" type="ORF">EPD83_003370</name>
</gene>
<dbReference type="AlphaFoldDB" id="A0A8T6QZK0"/>
<organism evidence="5 6">
    <name type="scientific">Phycicoccus flavus</name>
    <dbReference type="NCBI Taxonomy" id="2502783"/>
    <lineage>
        <taxon>Bacteria</taxon>
        <taxon>Bacillati</taxon>
        <taxon>Actinomycetota</taxon>
        <taxon>Actinomycetes</taxon>
        <taxon>Micrococcales</taxon>
        <taxon>Intrasporangiaceae</taxon>
        <taxon>Phycicoccus</taxon>
    </lineage>
</organism>
<dbReference type="PANTHER" id="PTHR43270:SF12">
    <property type="entry name" value="SUCCINYL-DIAMINOPIMELATE DESUCCINYLASE"/>
    <property type="match status" value="1"/>
</dbReference>